<evidence type="ECO:0000256" key="5">
    <source>
        <dbReference type="ARBA" id="ARBA00022927"/>
    </source>
</evidence>
<dbReference type="GO" id="GO:0005886">
    <property type="term" value="C:plasma membrane"/>
    <property type="evidence" value="ECO:0007669"/>
    <property type="project" value="UniProtKB-SubCell"/>
</dbReference>
<dbReference type="InterPro" id="IPR001901">
    <property type="entry name" value="Translocase_SecE/Sec61-g"/>
</dbReference>
<keyword evidence="2 9" id="KW-0813">Transport</keyword>
<dbReference type="Proteomes" id="UP000231436">
    <property type="component" value="Unassembled WGS sequence"/>
</dbReference>
<keyword evidence="8 9" id="KW-0472">Membrane</keyword>
<dbReference type="PANTHER" id="PTHR33910:SF1">
    <property type="entry name" value="PROTEIN TRANSLOCASE SUBUNIT SECE"/>
    <property type="match status" value="1"/>
</dbReference>
<gene>
    <name evidence="9 10" type="primary">secE</name>
    <name evidence="10" type="ORF">COV05_04915</name>
</gene>
<evidence type="ECO:0000256" key="2">
    <source>
        <dbReference type="ARBA" id="ARBA00022448"/>
    </source>
</evidence>
<dbReference type="Gene3D" id="1.20.5.1030">
    <property type="entry name" value="Preprotein translocase secy subunit"/>
    <property type="match status" value="1"/>
</dbReference>
<dbReference type="InterPro" id="IPR005807">
    <property type="entry name" value="SecE_bac"/>
</dbReference>
<evidence type="ECO:0000256" key="4">
    <source>
        <dbReference type="ARBA" id="ARBA00022692"/>
    </source>
</evidence>
<dbReference type="PROSITE" id="PS01067">
    <property type="entry name" value="SECE_SEC61G"/>
    <property type="match status" value="1"/>
</dbReference>
<evidence type="ECO:0000256" key="6">
    <source>
        <dbReference type="ARBA" id="ARBA00022989"/>
    </source>
</evidence>
<dbReference type="NCBIfam" id="TIGR00964">
    <property type="entry name" value="secE_bact"/>
    <property type="match status" value="1"/>
</dbReference>
<name>A0A2M8LFY6_9BACT</name>
<evidence type="ECO:0000313" key="10">
    <source>
        <dbReference type="EMBL" id="PJE76348.1"/>
    </source>
</evidence>
<evidence type="ECO:0000313" key="11">
    <source>
        <dbReference type="Proteomes" id="UP000231436"/>
    </source>
</evidence>
<keyword evidence="7 9" id="KW-0811">Translocation</keyword>
<dbReference type="HAMAP" id="MF_00422">
    <property type="entry name" value="SecE"/>
    <property type="match status" value="1"/>
</dbReference>
<dbReference type="EMBL" id="PFEU01000028">
    <property type="protein sequence ID" value="PJE76348.1"/>
    <property type="molecule type" value="Genomic_DNA"/>
</dbReference>
<comment type="subcellular location">
    <subcellularLocation>
        <location evidence="9">Cell membrane</location>
        <topology evidence="9">Single-pass membrane protein</topology>
    </subcellularLocation>
    <subcellularLocation>
        <location evidence="1">Membrane</location>
    </subcellularLocation>
</comment>
<comment type="function">
    <text evidence="9">Essential subunit of the Sec protein translocation channel SecYEG. Clamps together the 2 halves of SecY. May contact the channel plug during translocation.</text>
</comment>
<dbReference type="GO" id="GO:0009306">
    <property type="term" value="P:protein secretion"/>
    <property type="evidence" value="ECO:0007669"/>
    <property type="project" value="UniProtKB-UniRule"/>
</dbReference>
<keyword evidence="6 9" id="KW-1133">Transmembrane helix</keyword>
<dbReference type="GO" id="GO:0006605">
    <property type="term" value="P:protein targeting"/>
    <property type="evidence" value="ECO:0007669"/>
    <property type="project" value="UniProtKB-UniRule"/>
</dbReference>
<keyword evidence="4 9" id="KW-0812">Transmembrane</keyword>
<evidence type="ECO:0000256" key="3">
    <source>
        <dbReference type="ARBA" id="ARBA00022475"/>
    </source>
</evidence>
<dbReference type="Pfam" id="PF00584">
    <property type="entry name" value="SecE"/>
    <property type="match status" value="1"/>
</dbReference>
<dbReference type="AlphaFoldDB" id="A0A2M8LFY6"/>
<dbReference type="PANTHER" id="PTHR33910">
    <property type="entry name" value="PROTEIN TRANSLOCASE SUBUNIT SECE"/>
    <property type="match status" value="1"/>
</dbReference>
<proteinExistence type="inferred from homology"/>
<evidence type="ECO:0000256" key="8">
    <source>
        <dbReference type="ARBA" id="ARBA00023136"/>
    </source>
</evidence>
<evidence type="ECO:0000256" key="1">
    <source>
        <dbReference type="ARBA" id="ARBA00004370"/>
    </source>
</evidence>
<dbReference type="InterPro" id="IPR038379">
    <property type="entry name" value="SecE_sf"/>
</dbReference>
<comment type="similarity">
    <text evidence="9">Belongs to the SecE/SEC61-gamma family.</text>
</comment>
<organism evidence="10 11">
    <name type="scientific">Candidatus Uhrbacteria bacterium CG10_big_fil_rev_8_21_14_0_10_48_16</name>
    <dbReference type="NCBI Taxonomy" id="1975038"/>
    <lineage>
        <taxon>Bacteria</taxon>
        <taxon>Candidatus Uhriibacteriota</taxon>
    </lineage>
</organism>
<keyword evidence="5 9" id="KW-0653">Protein transport</keyword>
<comment type="subunit">
    <text evidence="9">Component of the Sec protein translocase complex. Heterotrimer consisting of SecY, SecE and SecG subunits. The heterotrimers can form oligomers, although 1 heterotrimer is thought to be able to translocate proteins. Interacts with the ribosome. Interacts with SecDF, and other proteins may be involved. Interacts with SecA.</text>
</comment>
<protein>
    <recommendedName>
        <fullName evidence="9">Protein translocase subunit SecE</fullName>
    </recommendedName>
</protein>
<sequence length="74" mass="8728">MSTTTKKKENPFKWLWRYMNESREELRKVTWPSQKETTKYSLIVIILCLALAAFFGGLDYLLNLGLEWLILVTS</sequence>
<dbReference type="GO" id="GO:0065002">
    <property type="term" value="P:intracellular protein transmembrane transport"/>
    <property type="evidence" value="ECO:0007669"/>
    <property type="project" value="UniProtKB-UniRule"/>
</dbReference>
<comment type="caution">
    <text evidence="10">The sequence shown here is derived from an EMBL/GenBank/DDBJ whole genome shotgun (WGS) entry which is preliminary data.</text>
</comment>
<keyword evidence="3 9" id="KW-1003">Cell membrane</keyword>
<reference evidence="11" key="1">
    <citation type="submission" date="2017-09" db="EMBL/GenBank/DDBJ databases">
        <title>Depth-based differentiation of microbial function through sediment-hosted aquifers and enrichment of novel symbionts in the deep terrestrial subsurface.</title>
        <authorList>
            <person name="Probst A.J."/>
            <person name="Ladd B."/>
            <person name="Jarett J.K."/>
            <person name="Geller-Mcgrath D.E."/>
            <person name="Sieber C.M.K."/>
            <person name="Emerson J.B."/>
            <person name="Anantharaman K."/>
            <person name="Thomas B.C."/>
            <person name="Malmstrom R."/>
            <person name="Stieglmeier M."/>
            <person name="Klingl A."/>
            <person name="Woyke T."/>
            <person name="Ryan C.M."/>
            <person name="Banfield J.F."/>
        </authorList>
    </citation>
    <scope>NUCLEOTIDE SEQUENCE [LARGE SCALE GENOMIC DNA]</scope>
</reference>
<dbReference type="GO" id="GO:0008320">
    <property type="term" value="F:protein transmembrane transporter activity"/>
    <property type="evidence" value="ECO:0007669"/>
    <property type="project" value="UniProtKB-UniRule"/>
</dbReference>
<accession>A0A2M8LFY6</accession>
<evidence type="ECO:0000256" key="7">
    <source>
        <dbReference type="ARBA" id="ARBA00023010"/>
    </source>
</evidence>
<feature type="transmembrane region" description="Helical" evidence="9">
    <location>
        <begin position="40"/>
        <end position="62"/>
    </location>
</feature>
<evidence type="ECO:0000256" key="9">
    <source>
        <dbReference type="HAMAP-Rule" id="MF_00422"/>
    </source>
</evidence>
<dbReference type="GO" id="GO:0043952">
    <property type="term" value="P:protein transport by the Sec complex"/>
    <property type="evidence" value="ECO:0007669"/>
    <property type="project" value="UniProtKB-UniRule"/>
</dbReference>